<dbReference type="Pfam" id="PF14525">
    <property type="entry name" value="AraC_binding_2"/>
    <property type="match status" value="1"/>
</dbReference>
<gene>
    <name evidence="5" type="ORF">MNBD_ALPHA01-239</name>
</gene>
<dbReference type="Pfam" id="PF12833">
    <property type="entry name" value="HTH_18"/>
    <property type="match status" value="1"/>
</dbReference>
<proteinExistence type="predicted"/>
<dbReference type="InterPro" id="IPR009057">
    <property type="entry name" value="Homeodomain-like_sf"/>
</dbReference>
<evidence type="ECO:0000259" key="4">
    <source>
        <dbReference type="PROSITE" id="PS01124"/>
    </source>
</evidence>
<dbReference type="InterPro" id="IPR018060">
    <property type="entry name" value="HTH_AraC"/>
</dbReference>
<dbReference type="Gene3D" id="1.10.10.60">
    <property type="entry name" value="Homeodomain-like"/>
    <property type="match status" value="1"/>
</dbReference>
<keyword evidence="3" id="KW-0804">Transcription</keyword>
<evidence type="ECO:0000256" key="2">
    <source>
        <dbReference type="ARBA" id="ARBA00023125"/>
    </source>
</evidence>
<dbReference type="InterPro" id="IPR020449">
    <property type="entry name" value="Tscrpt_reg_AraC-type_HTH"/>
</dbReference>
<name>A0A3B0RS38_9ZZZZ</name>
<dbReference type="SUPFAM" id="SSF46689">
    <property type="entry name" value="Homeodomain-like"/>
    <property type="match status" value="1"/>
</dbReference>
<accession>A0A3B0RS38</accession>
<keyword evidence="1" id="KW-0805">Transcription regulation</keyword>
<dbReference type="PRINTS" id="PR00032">
    <property type="entry name" value="HTHARAC"/>
</dbReference>
<evidence type="ECO:0000256" key="1">
    <source>
        <dbReference type="ARBA" id="ARBA00023015"/>
    </source>
</evidence>
<organism evidence="5">
    <name type="scientific">hydrothermal vent metagenome</name>
    <dbReference type="NCBI Taxonomy" id="652676"/>
    <lineage>
        <taxon>unclassified sequences</taxon>
        <taxon>metagenomes</taxon>
        <taxon>ecological metagenomes</taxon>
    </lineage>
</organism>
<protein>
    <recommendedName>
        <fullName evidence="4">HTH araC/xylS-type domain-containing protein</fullName>
    </recommendedName>
</protein>
<dbReference type="GO" id="GO:0043565">
    <property type="term" value="F:sequence-specific DNA binding"/>
    <property type="evidence" value="ECO:0007669"/>
    <property type="project" value="InterPro"/>
</dbReference>
<evidence type="ECO:0000313" key="5">
    <source>
        <dbReference type="EMBL" id="VAV94051.1"/>
    </source>
</evidence>
<feature type="domain" description="HTH araC/xylS-type" evidence="4">
    <location>
        <begin position="213"/>
        <end position="314"/>
    </location>
</feature>
<dbReference type="PANTHER" id="PTHR43280:SF31">
    <property type="entry name" value="TRANSCRIPTIONAL REGULATORY PROTEIN"/>
    <property type="match status" value="1"/>
</dbReference>
<keyword evidence="2" id="KW-0238">DNA-binding</keyword>
<dbReference type="PANTHER" id="PTHR43280">
    <property type="entry name" value="ARAC-FAMILY TRANSCRIPTIONAL REGULATOR"/>
    <property type="match status" value="1"/>
</dbReference>
<dbReference type="InterPro" id="IPR035418">
    <property type="entry name" value="AraC-bd_2"/>
</dbReference>
<evidence type="ECO:0000256" key="3">
    <source>
        <dbReference type="ARBA" id="ARBA00023163"/>
    </source>
</evidence>
<dbReference type="SMART" id="SM00342">
    <property type="entry name" value="HTH_ARAC"/>
    <property type="match status" value="1"/>
</dbReference>
<dbReference type="GO" id="GO:0003700">
    <property type="term" value="F:DNA-binding transcription factor activity"/>
    <property type="evidence" value="ECO:0007669"/>
    <property type="project" value="InterPro"/>
</dbReference>
<dbReference type="EMBL" id="UOEJ01000056">
    <property type="protein sequence ID" value="VAV94051.1"/>
    <property type="molecule type" value="Genomic_DNA"/>
</dbReference>
<dbReference type="AlphaFoldDB" id="A0A3B0RS38"/>
<dbReference type="PROSITE" id="PS01124">
    <property type="entry name" value="HTH_ARAC_FAMILY_2"/>
    <property type="match status" value="1"/>
</dbReference>
<reference evidence="5" key="1">
    <citation type="submission" date="2018-06" db="EMBL/GenBank/DDBJ databases">
        <authorList>
            <person name="Zhirakovskaya E."/>
        </authorList>
    </citation>
    <scope>NUCLEOTIDE SEQUENCE</scope>
</reference>
<sequence length="315" mass="36393">MNKIWTTQQLPEKEQFDYWREIICDTYTDLSPRRVCDGSFMGSIRCHEQADLDISYIISEAQTVNRGSREISRSSKDEYFLLLQQKGRGMVHQEDRQVELGVGDYTLVDTTRPYILSFEDRFEQLCVKIPKSAIHPRMYNPHGITAVKPSSASGLHQLGLNYIKALMVPDLVSHPANEERLVQNFLGFLPIIFNEIPQKKMINGLPSKSIQLDMLCCFIERNLADPDLSPATAAKHLNVSVRYIHKLFENNDSSFGRTVLKSRLEKCAEELRNHSHNNKSIAEIAFQWGFNDLSHFGRNFKKLYDCTPRDWRYTS</sequence>